<dbReference type="EC" id="3.1.4.52" evidence="2"/>
<name>A0A545SMH6_9GAMM</name>
<evidence type="ECO:0000259" key="6">
    <source>
        <dbReference type="PROSITE" id="PS50110"/>
    </source>
</evidence>
<reference evidence="9 10" key="1">
    <citation type="submission" date="2019-06" db="EMBL/GenBank/DDBJ databases">
        <title>Whole genome sequence for Cellvibrionaceae sp. R142.</title>
        <authorList>
            <person name="Wang G."/>
        </authorList>
    </citation>
    <scope>NUCLEOTIDE SEQUENCE [LARGE SCALE GENOMIC DNA]</scope>
    <source>
        <strain evidence="9 10">R142</strain>
    </source>
</reference>
<dbReference type="InterPro" id="IPR043128">
    <property type="entry name" value="Rev_trsase/Diguanyl_cyclase"/>
</dbReference>
<accession>A0A545SMH6</accession>
<organism evidence="9 10">
    <name type="scientific">Exilibacterium tricleocarpae</name>
    <dbReference type="NCBI Taxonomy" id="2591008"/>
    <lineage>
        <taxon>Bacteria</taxon>
        <taxon>Pseudomonadati</taxon>
        <taxon>Pseudomonadota</taxon>
        <taxon>Gammaproteobacteria</taxon>
        <taxon>Cellvibrionales</taxon>
        <taxon>Cellvibrionaceae</taxon>
        <taxon>Exilibacterium</taxon>
    </lineage>
</organism>
<dbReference type="InterPro" id="IPR035919">
    <property type="entry name" value="EAL_sf"/>
</dbReference>
<evidence type="ECO:0000256" key="4">
    <source>
        <dbReference type="ARBA" id="ARBA00051114"/>
    </source>
</evidence>
<dbReference type="Gene3D" id="3.40.50.2300">
    <property type="match status" value="1"/>
</dbReference>
<dbReference type="GO" id="GO:0071111">
    <property type="term" value="F:cyclic-guanylate-specific phosphodiesterase activity"/>
    <property type="evidence" value="ECO:0007669"/>
    <property type="project" value="UniProtKB-EC"/>
</dbReference>
<dbReference type="SUPFAM" id="SSF52172">
    <property type="entry name" value="CheY-like"/>
    <property type="match status" value="1"/>
</dbReference>
<evidence type="ECO:0000256" key="2">
    <source>
        <dbReference type="ARBA" id="ARBA00012282"/>
    </source>
</evidence>
<keyword evidence="3" id="KW-0973">c-di-GMP</keyword>
<protein>
    <recommendedName>
        <fullName evidence="2">cyclic-guanylate-specific phosphodiesterase</fullName>
        <ecNumber evidence="2">3.1.4.52</ecNumber>
    </recommendedName>
</protein>
<comment type="caution">
    <text evidence="5">Lacks conserved residue(s) required for the propagation of feature annotation.</text>
</comment>
<dbReference type="EMBL" id="VHSG01000043">
    <property type="protein sequence ID" value="TQV66161.1"/>
    <property type="molecule type" value="Genomic_DNA"/>
</dbReference>
<feature type="domain" description="GGDEF" evidence="8">
    <location>
        <begin position="173"/>
        <end position="306"/>
    </location>
</feature>
<dbReference type="SMART" id="SM00052">
    <property type="entry name" value="EAL"/>
    <property type="match status" value="1"/>
</dbReference>
<feature type="domain" description="EAL" evidence="7">
    <location>
        <begin position="315"/>
        <end position="569"/>
    </location>
</feature>
<dbReference type="CDD" id="cd00156">
    <property type="entry name" value="REC"/>
    <property type="match status" value="1"/>
</dbReference>
<comment type="catalytic activity">
    <reaction evidence="4">
        <text>3',3'-c-di-GMP + H2O = 5'-phosphoguanylyl(3'-&gt;5')guanosine + H(+)</text>
        <dbReference type="Rhea" id="RHEA:24902"/>
        <dbReference type="ChEBI" id="CHEBI:15377"/>
        <dbReference type="ChEBI" id="CHEBI:15378"/>
        <dbReference type="ChEBI" id="CHEBI:58754"/>
        <dbReference type="ChEBI" id="CHEBI:58805"/>
        <dbReference type="EC" id="3.1.4.52"/>
    </reaction>
    <physiologicalReaction direction="left-to-right" evidence="4">
        <dbReference type="Rhea" id="RHEA:24903"/>
    </physiologicalReaction>
</comment>
<evidence type="ECO:0000259" key="7">
    <source>
        <dbReference type="PROSITE" id="PS50883"/>
    </source>
</evidence>
<dbReference type="CDD" id="cd01949">
    <property type="entry name" value="GGDEF"/>
    <property type="match status" value="1"/>
</dbReference>
<dbReference type="NCBIfam" id="TIGR00254">
    <property type="entry name" value="GGDEF"/>
    <property type="match status" value="1"/>
</dbReference>
<dbReference type="Gene3D" id="3.20.20.450">
    <property type="entry name" value="EAL domain"/>
    <property type="match status" value="1"/>
</dbReference>
<evidence type="ECO:0000256" key="1">
    <source>
        <dbReference type="ARBA" id="ARBA00001946"/>
    </source>
</evidence>
<dbReference type="PANTHER" id="PTHR44757:SF2">
    <property type="entry name" value="BIOFILM ARCHITECTURE MAINTENANCE PROTEIN MBAA"/>
    <property type="match status" value="1"/>
</dbReference>
<evidence type="ECO:0000313" key="9">
    <source>
        <dbReference type="EMBL" id="TQV66161.1"/>
    </source>
</evidence>
<dbReference type="Proteomes" id="UP000319732">
    <property type="component" value="Unassembled WGS sequence"/>
</dbReference>
<dbReference type="SUPFAM" id="SSF55073">
    <property type="entry name" value="Nucleotide cyclase"/>
    <property type="match status" value="1"/>
</dbReference>
<dbReference type="PROSITE" id="PS50883">
    <property type="entry name" value="EAL"/>
    <property type="match status" value="1"/>
</dbReference>
<feature type="domain" description="Response regulatory" evidence="6">
    <location>
        <begin position="12"/>
        <end position="129"/>
    </location>
</feature>
<keyword evidence="10" id="KW-1185">Reference proteome</keyword>
<evidence type="ECO:0000313" key="10">
    <source>
        <dbReference type="Proteomes" id="UP000319732"/>
    </source>
</evidence>
<comment type="caution">
    <text evidence="9">The sequence shown here is derived from an EMBL/GenBank/DDBJ whole genome shotgun (WGS) entry which is preliminary data.</text>
</comment>
<evidence type="ECO:0000259" key="8">
    <source>
        <dbReference type="PROSITE" id="PS50887"/>
    </source>
</evidence>
<dbReference type="Gene3D" id="3.30.70.270">
    <property type="match status" value="1"/>
</dbReference>
<dbReference type="GO" id="GO:0071732">
    <property type="term" value="P:cellular response to nitric oxide"/>
    <property type="evidence" value="ECO:0007669"/>
    <property type="project" value="UniProtKB-ARBA"/>
</dbReference>
<dbReference type="AlphaFoldDB" id="A0A545SMH6"/>
<dbReference type="SMART" id="SM00448">
    <property type="entry name" value="REC"/>
    <property type="match status" value="1"/>
</dbReference>
<dbReference type="InterPro" id="IPR029787">
    <property type="entry name" value="Nucleotide_cyclase"/>
</dbReference>
<dbReference type="FunFam" id="3.20.20.450:FF:000001">
    <property type="entry name" value="Cyclic di-GMP phosphodiesterase yahA"/>
    <property type="match status" value="1"/>
</dbReference>
<dbReference type="CDD" id="cd01948">
    <property type="entry name" value="EAL"/>
    <property type="match status" value="1"/>
</dbReference>
<proteinExistence type="predicted"/>
<dbReference type="InterPro" id="IPR001789">
    <property type="entry name" value="Sig_transdc_resp-reg_receiver"/>
</dbReference>
<dbReference type="Pfam" id="PF00563">
    <property type="entry name" value="EAL"/>
    <property type="match status" value="1"/>
</dbReference>
<dbReference type="InterPro" id="IPR001633">
    <property type="entry name" value="EAL_dom"/>
</dbReference>
<dbReference type="OrthoDB" id="9804951at2"/>
<comment type="cofactor">
    <cofactor evidence="1">
        <name>Mg(2+)</name>
        <dbReference type="ChEBI" id="CHEBI:18420"/>
    </cofactor>
</comment>
<dbReference type="SMART" id="SM00267">
    <property type="entry name" value="GGDEF"/>
    <property type="match status" value="1"/>
</dbReference>
<dbReference type="FunFam" id="3.30.70.270:FF:000001">
    <property type="entry name" value="Diguanylate cyclase domain protein"/>
    <property type="match status" value="1"/>
</dbReference>
<evidence type="ECO:0000256" key="3">
    <source>
        <dbReference type="ARBA" id="ARBA00022636"/>
    </source>
</evidence>
<evidence type="ECO:0000256" key="5">
    <source>
        <dbReference type="PROSITE-ProRule" id="PRU00169"/>
    </source>
</evidence>
<dbReference type="SUPFAM" id="SSF141868">
    <property type="entry name" value="EAL domain-like"/>
    <property type="match status" value="1"/>
</dbReference>
<dbReference type="InterPro" id="IPR052155">
    <property type="entry name" value="Biofilm_reg_signaling"/>
</dbReference>
<gene>
    <name evidence="9" type="ORF">FKG94_27445</name>
</gene>
<dbReference type="GO" id="GO:0000160">
    <property type="term" value="P:phosphorelay signal transduction system"/>
    <property type="evidence" value="ECO:0007669"/>
    <property type="project" value="InterPro"/>
</dbReference>
<dbReference type="InterPro" id="IPR011006">
    <property type="entry name" value="CheY-like_superfamily"/>
</dbReference>
<dbReference type="PANTHER" id="PTHR44757">
    <property type="entry name" value="DIGUANYLATE CYCLASE DGCP"/>
    <property type="match status" value="1"/>
</dbReference>
<dbReference type="PROSITE" id="PS50110">
    <property type="entry name" value="RESPONSE_REGULATORY"/>
    <property type="match status" value="1"/>
</dbReference>
<sequence length="578" mass="64179">MRWITDMNDTLKILLVEDDDGDYFFTKSVLEEAYGDKCSIDWKNNIGSALQATQDEHYDVFLFSLNVGAENGIDLTRQVQSQGSETPVVLLTGTGGAGVEAEARQAGASEFLAKQHLSAPLIERTIRYAVEQKKDEQALRRLAHYDPLTGLANRTLFNLRLSEGIATAKRLRESIALLVLDLDHFKKVNDTFGHPVGDKLLQAVAARVSDCVRETDTVARLGGDEFAVIATHLGRRDNAAVVANKVIRGVARVSQVDDQVLSTSASVGIAFFPEDAYDVDDLLKRADLALYQAKDAGRGVYRFYDSDLDKKTRAVSRLQAQMFKSIQKKHFVLHYQPIVETETSKLVGVEALVRWEHPGQGLVGPRTFIPIAESSGLIIVLGEWILKQACRQLKEYQDSGLEHLSVSVNISAVQFNHEKLFEHVAAAIDQSGILPSQLELEITESTLMSTATQVNETLQKLSELGVKLCVDDFGTGYSSLAYLKRFPLNRLKIDRSFIQEVLRNQDDAAITRAIITMAKALRLEVVAEGVETDQQFAFLRNHGCETVQGFFVSRPMPGEKLLQWHQRYCASHDPAGAD</sequence>
<dbReference type="PROSITE" id="PS50887">
    <property type="entry name" value="GGDEF"/>
    <property type="match status" value="1"/>
</dbReference>
<dbReference type="Pfam" id="PF00072">
    <property type="entry name" value="Response_reg"/>
    <property type="match status" value="1"/>
</dbReference>
<dbReference type="InterPro" id="IPR000160">
    <property type="entry name" value="GGDEF_dom"/>
</dbReference>
<dbReference type="Pfam" id="PF00990">
    <property type="entry name" value="GGDEF"/>
    <property type="match status" value="1"/>
</dbReference>